<proteinExistence type="predicted"/>
<gene>
    <name evidence="1" type="ORF">S01H1_77463</name>
</gene>
<organism evidence="1">
    <name type="scientific">marine sediment metagenome</name>
    <dbReference type="NCBI Taxonomy" id="412755"/>
    <lineage>
        <taxon>unclassified sequences</taxon>
        <taxon>metagenomes</taxon>
        <taxon>ecological metagenomes</taxon>
    </lineage>
</organism>
<accession>X0Y5U3</accession>
<protein>
    <recommendedName>
        <fullName evidence="2">Uracil-DNA glycosylase-like domain-containing protein</fullName>
    </recommendedName>
</protein>
<sequence>MHLVDSSDRRESLREEILDIRPEVILTLGQEALDGLRIVSDRFSPSQERLAPDSSYGRRGNCALDDVDFELISTVHPGFLRQQQTGAWAVTHQKWTSLAAG</sequence>
<name>X0Y5U3_9ZZZZ</name>
<reference evidence="1" key="1">
    <citation type="journal article" date="2014" name="Front. Microbiol.">
        <title>High frequency of phylogenetically diverse reductive dehalogenase-homologous genes in deep subseafloor sedimentary metagenomes.</title>
        <authorList>
            <person name="Kawai M."/>
            <person name="Futagami T."/>
            <person name="Toyoda A."/>
            <person name="Takaki Y."/>
            <person name="Nishi S."/>
            <person name="Hori S."/>
            <person name="Arai W."/>
            <person name="Tsubouchi T."/>
            <person name="Morono Y."/>
            <person name="Uchiyama I."/>
            <person name="Ito T."/>
            <person name="Fujiyama A."/>
            <person name="Inagaki F."/>
            <person name="Takami H."/>
        </authorList>
    </citation>
    <scope>NUCLEOTIDE SEQUENCE</scope>
    <source>
        <strain evidence="1">Expedition CK06-06</strain>
    </source>
</reference>
<dbReference type="AlphaFoldDB" id="X0Y5U3"/>
<dbReference type="Gene3D" id="3.40.470.10">
    <property type="entry name" value="Uracil-DNA glycosylase-like domain"/>
    <property type="match status" value="1"/>
</dbReference>
<evidence type="ECO:0000313" key="1">
    <source>
        <dbReference type="EMBL" id="GAG51135.1"/>
    </source>
</evidence>
<evidence type="ECO:0008006" key="2">
    <source>
        <dbReference type="Google" id="ProtNLM"/>
    </source>
</evidence>
<dbReference type="InterPro" id="IPR036895">
    <property type="entry name" value="Uracil-DNA_glycosylase-like_sf"/>
</dbReference>
<dbReference type="EMBL" id="BARS01052064">
    <property type="protein sequence ID" value="GAG51135.1"/>
    <property type="molecule type" value="Genomic_DNA"/>
</dbReference>
<comment type="caution">
    <text evidence="1">The sequence shown here is derived from an EMBL/GenBank/DDBJ whole genome shotgun (WGS) entry which is preliminary data.</text>
</comment>